<gene>
    <name evidence="1" type="ORF">ACJ72_08691</name>
</gene>
<comment type="caution">
    <text evidence="1">The sequence shown here is derived from an EMBL/GenBank/DDBJ whole genome shotgun (WGS) entry which is preliminary data.</text>
</comment>
<evidence type="ECO:0000313" key="2">
    <source>
        <dbReference type="Proteomes" id="UP000091918"/>
    </source>
</evidence>
<sequence length="42" mass="4835">ASKNAFSSDKYQILITALINELIDKLITVIYNTIKFIMRCDL</sequence>
<name>A0A1B7NJL5_9EURO</name>
<dbReference type="AlphaFoldDB" id="A0A1B7NJL5"/>
<dbReference type="EMBL" id="LGUA01003673">
    <property type="protein sequence ID" value="OAX77015.1"/>
    <property type="molecule type" value="Genomic_DNA"/>
</dbReference>
<reference evidence="1 2" key="1">
    <citation type="submission" date="2015-07" db="EMBL/GenBank/DDBJ databases">
        <title>Emmonsia species relationships and genome sequence.</title>
        <authorList>
            <person name="Cuomo C.A."/>
            <person name="Schwartz I.S."/>
            <person name="Kenyon C."/>
            <person name="de Hoog G.S."/>
            <person name="Govender N.P."/>
            <person name="Botha A."/>
            <person name="Moreno L."/>
            <person name="de Vries M."/>
            <person name="Munoz J.F."/>
            <person name="Stielow J.B."/>
        </authorList>
    </citation>
    <scope>NUCLEOTIDE SEQUENCE [LARGE SCALE GENOMIC DNA]</scope>
    <source>
        <strain evidence="1 2">CBS 136260</strain>
    </source>
</reference>
<proteinExistence type="predicted"/>
<protein>
    <submittedName>
        <fullName evidence="1">Uncharacterized protein</fullName>
    </submittedName>
</protein>
<feature type="non-terminal residue" evidence="1">
    <location>
        <position position="1"/>
    </location>
</feature>
<evidence type="ECO:0000313" key="1">
    <source>
        <dbReference type="EMBL" id="OAX77015.1"/>
    </source>
</evidence>
<keyword evidence="2" id="KW-1185">Reference proteome</keyword>
<organism evidence="1 2">
    <name type="scientific">Emergomyces africanus</name>
    <dbReference type="NCBI Taxonomy" id="1955775"/>
    <lineage>
        <taxon>Eukaryota</taxon>
        <taxon>Fungi</taxon>
        <taxon>Dikarya</taxon>
        <taxon>Ascomycota</taxon>
        <taxon>Pezizomycotina</taxon>
        <taxon>Eurotiomycetes</taxon>
        <taxon>Eurotiomycetidae</taxon>
        <taxon>Onygenales</taxon>
        <taxon>Ajellomycetaceae</taxon>
        <taxon>Emergomyces</taxon>
    </lineage>
</organism>
<dbReference type="Proteomes" id="UP000091918">
    <property type="component" value="Unassembled WGS sequence"/>
</dbReference>
<accession>A0A1B7NJL5</accession>